<organism evidence="2 3">
    <name type="scientific">Marihabitans asiaticum</name>
    <dbReference type="NCBI Taxonomy" id="415218"/>
    <lineage>
        <taxon>Bacteria</taxon>
        <taxon>Bacillati</taxon>
        <taxon>Actinomycetota</taxon>
        <taxon>Actinomycetes</taxon>
        <taxon>Micrococcales</taxon>
        <taxon>Intrasporangiaceae</taxon>
        <taxon>Marihabitans</taxon>
    </lineage>
</organism>
<dbReference type="InterPro" id="IPR009937">
    <property type="entry name" value="Phage_holin_3_6"/>
</dbReference>
<evidence type="ECO:0000313" key="3">
    <source>
        <dbReference type="Proteomes" id="UP000315628"/>
    </source>
</evidence>
<reference evidence="2 3" key="1">
    <citation type="submission" date="2019-06" db="EMBL/GenBank/DDBJ databases">
        <title>Sequencing the genomes of 1000 actinobacteria strains.</title>
        <authorList>
            <person name="Klenk H.-P."/>
        </authorList>
    </citation>
    <scope>NUCLEOTIDE SEQUENCE [LARGE SCALE GENOMIC DNA]</scope>
    <source>
        <strain evidence="2 3">DSM 18935</strain>
    </source>
</reference>
<dbReference type="Pfam" id="PF07332">
    <property type="entry name" value="Phage_holin_3_6"/>
    <property type="match status" value="1"/>
</dbReference>
<dbReference type="RefSeq" id="WP_211356499.1">
    <property type="nucleotide sequence ID" value="NZ_BAAAYT010000001.1"/>
</dbReference>
<keyword evidence="1" id="KW-0472">Membrane</keyword>
<keyword evidence="1" id="KW-1133">Transmembrane helix</keyword>
<accession>A0A560WDY2</accession>
<feature type="transmembrane region" description="Helical" evidence="1">
    <location>
        <begin position="87"/>
        <end position="107"/>
    </location>
</feature>
<dbReference type="EMBL" id="VIUW01000002">
    <property type="protein sequence ID" value="TWD15740.1"/>
    <property type="molecule type" value="Genomic_DNA"/>
</dbReference>
<proteinExistence type="predicted"/>
<keyword evidence="3" id="KW-1185">Reference proteome</keyword>
<protein>
    <submittedName>
        <fullName evidence="2">Putative superfamily III holin-X</fullName>
    </submittedName>
</protein>
<gene>
    <name evidence="2" type="ORF">FB557_1264</name>
</gene>
<name>A0A560WDY2_9MICO</name>
<dbReference type="AlphaFoldDB" id="A0A560WDY2"/>
<dbReference type="Proteomes" id="UP000315628">
    <property type="component" value="Unassembled WGS sequence"/>
</dbReference>
<comment type="caution">
    <text evidence="2">The sequence shown here is derived from an EMBL/GenBank/DDBJ whole genome shotgun (WGS) entry which is preliminary data.</text>
</comment>
<evidence type="ECO:0000256" key="1">
    <source>
        <dbReference type="SAM" id="Phobius"/>
    </source>
</evidence>
<feature type="transmembrane region" description="Helical" evidence="1">
    <location>
        <begin position="119"/>
        <end position="141"/>
    </location>
</feature>
<evidence type="ECO:0000313" key="2">
    <source>
        <dbReference type="EMBL" id="TWD15740.1"/>
    </source>
</evidence>
<sequence length="169" mass="17871">MSTSTDRFQQTDATHDTELLEEHARRDSLASRSAARLVGHPARGESERTVGQLVADASHDVSALVRSEIQLAKSEVTSGLKVGGKGAGLLGGAAFLGLLGLIFLLHTLAHTIDVWLPLWAGYLIVTVILLVIAGVLGMLGAKALKKAKPMPEKAIRNAQQTVEAIKPGH</sequence>
<keyword evidence="1" id="KW-0812">Transmembrane</keyword>